<dbReference type="OrthoDB" id="3268479at2"/>
<reference evidence="1 2" key="1">
    <citation type="submission" date="2019-01" db="EMBL/GenBank/DDBJ databases">
        <title>Lactibacter flavus gen. nov., sp. nov., a novel bacterium of the family Propionibacteriaceae isolated from raw milk and dairy products.</title>
        <authorList>
            <person name="Huptas C."/>
            <person name="Wenning M."/>
            <person name="Breitenwieser F."/>
            <person name="Doll E."/>
            <person name="Von Neubeck M."/>
            <person name="Busse H.-J."/>
            <person name="Scherer S."/>
        </authorList>
    </citation>
    <scope>NUCLEOTIDE SEQUENCE [LARGE SCALE GENOMIC DNA]</scope>
    <source>
        <strain evidence="1 2">DSM 22130</strain>
    </source>
</reference>
<dbReference type="RefSeq" id="WP_131171640.1">
    <property type="nucleotide sequence ID" value="NZ_FXTL01000008.1"/>
</dbReference>
<name>A0A4Q9KLR4_PROTD</name>
<proteinExistence type="predicted"/>
<organism evidence="1 2">
    <name type="scientific">Propioniciclava tarda</name>
    <dbReference type="NCBI Taxonomy" id="433330"/>
    <lineage>
        <taxon>Bacteria</taxon>
        <taxon>Bacillati</taxon>
        <taxon>Actinomycetota</taxon>
        <taxon>Actinomycetes</taxon>
        <taxon>Propionibacteriales</taxon>
        <taxon>Propionibacteriaceae</taxon>
        <taxon>Propioniciclava</taxon>
    </lineage>
</organism>
<sequence>MRAFRRVGDHLEAELEEFEVALLASLVEQLQDILGGPDSGQPPAGLDAFERLAAASATQVELDHDDPLIERLFPAAYTDERDRDFRRFTEDDARRTRLDEASVVLSDLAATADGAEPLRLADDDFEAWVKTINALRLSLSVRLGITDADSLDALQGLSARDPRTHILDIYDWLGFVLESLLDASA</sequence>
<accession>A0A4Q9KLR4</accession>
<dbReference type="InterPro" id="IPR018561">
    <property type="entry name" value="AosR"/>
</dbReference>
<gene>
    <name evidence="1" type="ORF">ET996_05910</name>
</gene>
<dbReference type="Pfam" id="PF09438">
    <property type="entry name" value="DUF2017"/>
    <property type="match status" value="1"/>
</dbReference>
<protein>
    <submittedName>
        <fullName evidence="1">DUF2017 family protein</fullName>
    </submittedName>
</protein>
<comment type="caution">
    <text evidence="1">The sequence shown here is derived from an EMBL/GenBank/DDBJ whole genome shotgun (WGS) entry which is preliminary data.</text>
</comment>
<keyword evidence="2" id="KW-1185">Reference proteome</keyword>
<dbReference type="AlphaFoldDB" id="A0A4Q9KLR4"/>
<evidence type="ECO:0000313" key="1">
    <source>
        <dbReference type="EMBL" id="TBT95344.1"/>
    </source>
</evidence>
<dbReference type="Proteomes" id="UP000291933">
    <property type="component" value="Unassembled WGS sequence"/>
</dbReference>
<evidence type="ECO:0000313" key="2">
    <source>
        <dbReference type="Proteomes" id="UP000291933"/>
    </source>
</evidence>
<dbReference type="EMBL" id="SDMR01000005">
    <property type="protein sequence ID" value="TBT95344.1"/>
    <property type="molecule type" value="Genomic_DNA"/>
</dbReference>